<dbReference type="RefSeq" id="WP_091691283.1">
    <property type="nucleotide sequence ID" value="NZ_FPBF01000001.1"/>
</dbReference>
<keyword evidence="2" id="KW-1185">Reference proteome</keyword>
<dbReference type="OrthoDB" id="676414at2"/>
<dbReference type="EMBL" id="FPBF01000001">
    <property type="protein sequence ID" value="SFT42092.1"/>
    <property type="molecule type" value="Genomic_DNA"/>
</dbReference>
<proteinExistence type="predicted"/>
<sequence length="97" mass="11235">MSNNFYPSVSEDFLLDRIRKSPKIDPETEKQVGSSYSFMMRGDRPIYKRQITLRSVNGEFNFMQASSKAILLGFMTELLEYLENEKGYKDGGYISNN</sequence>
<evidence type="ECO:0000313" key="2">
    <source>
        <dbReference type="Proteomes" id="UP000199673"/>
    </source>
</evidence>
<name>A0A1I6XVV2_9BACT</name>
<dbReference type="Proteomes" id="UP000199673">
    <property type="component" value="Unassembled WGS sequence"/>
</dbReference>
<organism evidence="1 2">
    <name type="scientific">Algoriphagus locisalis</name>
    <dbReference type="NCBI Taxonomy" id="305507"/>
    <lineage>
        <taxon>Bacteria</taxon>
        <taxon>Pseudomonadati</taxon>
        <taxon>Bacteroidota</taxon>
        <taxon>Cytophagia</taxon>
        <taxon>Cytophagales</taxon>
        <taxon>Cyclobacteriaceae</taxon>
        <taxon>Algoriphagus</taxon>
    </lineage>
</organism>
<evidence type="ECO:0000313" key="1">
    <source>
        <dbReference type="EMBL" id="SFT42092.1"/>
    </source>
</evidence>
<dbReference type="AlphaFoldDB" id="A0A1I6XVV2"/>
<gene>
    <name evidence="1" type="ORF">SAMN04489724_0679</name>
</gene>
<protein>
    <submittedName>
        <fullName evidence="1">Uncharacterized protein</fullName>
    </submittedName>
</protein>
<reference evidence="2" key="1">
    <citation type="submission" date="2016-10" db="EMBL/GenBank/DDBJ databases">
        <authorList>
            <person name="Varghese N."/>
            <person name="Submissions S."/>
        </authorList>
    </citation>
    <scope>NUCLEOTIDE SEQUENCE [LARGE SCALE GENOMIC DNA]</scope>
    <source>
        <strain evidence="2">DSM 23445</strain>
    </source>
</reference>
<accession>A0A1I6XVV2</accession>